<proteinExistence type="predicted"/>
<evidence type="ECO:0000313" key="1">
    <source>
        <dbReference type="EMBL" id="MTD02585.1"/>
    </source>
</evidence>
<accession>A0A6L6GAU9</accession>
<gene>
    <name evidence="1" type="ORF">GKS16_09935</name>
</gene>
<protein>
    <submittedName>
        <fullName evidence="1">Uncharacterized protein</fullName>
    </submittedName>
</protein>
<sequence>MDGGENFLVGCIGTILVTSVIIGFLLFIIKLLSLDFYSIIVLGFIFSFFVIFFFEWIASL</sequence>
<dbReference type="AlphaFoldDB" id="A0A6L6GAU9"/>
<reference evidence="1 2" key="1">
    <citation type="submission" date="2019-11" db="EMBL/GenBank/DDBJ databases">
        <title>Streptococcus uberis isolated from clinical mastitis cases on a southeastern Queensland dairy.</title>
        <authorList>
            <person name="Workentine M.L."/>
            <person name="Price R."/>
            <person name="Olchowy T."/>
        </authorList>
    </citation>
    <scope>NUCLEOTIDE SEQUENCE [LARGE SCALE GENOMIC DNA]</scope>
    <source>
        <strain evidence="1 2">OLC4459-A17</strain>
    </source>
</reference>
<evidence type="ECO:0000313" key="2">
    <source>
        <dbReference type="Proteomes" id="UP000483839"/>
    </source>
</evidence>
<organism evidence="1 2">
    <name type="scientific">Streptococcus uberis</name>
    <dbReference type="NCBI Taxonomy" id="1349"/>
    <lineage>
        <taxon>Bacteria</taxon>
        <taxon>Bacillati</taxon>
        <taxon>Bacillota</taxon>
        <taxon>Bacilli</taxon>
        <taxon>Lactobacillales</taxon>
        <taxon>Streptococcaceae</taxon>
        <taxon>Streptococcus</taxon>
    </lineage>
</organism>
<name>A0A6L6GAU9_STRUB</name>
<dbReference type="EMBL" id="WLXI01000065">
    <property type="protein sequence ID" value="MTD02585.1"/>
    <property type="molecule type" value="Genomic_DNA"/>
</dbReference>
<dbReference type="Proteomes" id="UP000483839">
    <property type="component" value="Unassembled WGS sequence"/>
</dbReference>
<dbReference type="RefSeq" id="WP_046392281.1">
    <property type="nucleotide sequence ID" value="NZ_WLXE01000055.1"/>
</dbReference>
<comment type="caution">
    <text evidence="1">The sequence shown here is derived from an EMBL/GenBank/DDBJ whole genome shotgun (WGS) entry which is preliminary data.</text>
</comment>